<keyword evidence="2" id="KW-1185">Reference proteome</keyword>
<name>A0ABU5LMB6_9SPHN</name>
<accession>A0ABU5LMB6</accession>
<dbReference type="Proteomes" id="UP001292182">
    <property type="component" value="Unassembled WGS sequence"/>
</dbReference>
<evidence type="ECO:0008006" key="3">
    <source>
        <dbReference type="Google" id="ProtNLM"/>
    </source>
</evidence>
<evidence type="ECO:0000313" key="1">
    <source>
        <dbReference type="EMBL" id="MDZ7281079.1"/>
    </source>
</evidence>
<proteinExistence type="predicted"/>
<gene>
    <name evidence="1" type="ORF">N4G62_03425</name>
</gene>
<dbReference type="SUPFAM" id="SSF88659">
    <property type="entry name" value="Sigma3 and sigma4 domains of RNA polymerase sigma factors"/>
    <property type="match status" value="1"/>
</dbReference>
<organism evidence="1 2">
    <name type="scientific">Sphingomonas sanguinis</name>
    <dbReference type="NCBI Taxonomy" id="33051"/>
    <lineage>
        <taxon>Bacteria</taxon>
        <taxon>Pseudomonadati</taxon>
        <taxon>Pseudomonadota</taxon>
        <taxon>Alphaproteobacteria</taxon>
        <taxon>Sphingomonadales</taxon>
        <taxon>Sphingomonadaceae</taxon>
        <taxon>Sphingomonas</taxon>
    </lineage>
</organism>
<evidence type="ECO:0000313" key="2">
    <source>
        <dbReference type="Proteomes" id="UP001292182"/>
    </source>
</evidence>
<dbReference type="RefSeq" id="WP_322538570.1">
    <property type="nucleotide sequence ID" value="NZ_JAOBTW010000003.1"/>
</dbReference>
<protein>
    <recommendedName>
        <fullName evidence="3">RNA polymerase sigma factor 70 region 4 type 2 domain-containing protein</fullName>
    </recommendedName>
</protein>
<reference evidence="2" key="1">
    <citation type="submission" date="2023-07" db="EMBL/GenBank/DDBJ databases">
        <title>Whole genome sequence analysis of rice epiphytic Sphingomonas sanguinis OsEp_Plm_15B2.</title>
        <authorList>
            <person name="Sahu K.P."/>
            <person name="Asharani P."/>
            <person name="Reddy B."/>
            <person name="Kumar A."/>
        </authorList>
    </citation>
    <scope>NUCLEOTIDE SEQUENCE [LARGE SCALE GENOMIC DNA]</scope>
    <source>
        <strain evidence="2">OsEp_Plm_15B2</strain>
    </source>
</reference>
<comment type="caution">
    <text evidence="1">The sequence shown here is derived from an EMBL/GenBank/DDBJ whole genome shotgun (WGS) entry which is preliminary data.</text>
</comment>
<sequence>MTRDRQFQARLRAWNALPDRDRVIFASVRIDGLDYDGAARCHGCTARDVEAVIVRVLVALMEADDDAPP</sequence>
<dbReference type="InterPro" id="IPR013324">
    <property type="entry name" value="RNA_pol_sigma_r3/r4-like"/>
</dbReference>
<dbReference type="EMBL" id="JAOBTW010000003">
    <property type="protein sequence ID" value="MDZ7281079.1"/>
    <property type="molecule type" value="Genomic_DNA"/>
</dbReference>